<proteinExistence type="predicted"/>
<name>A0A438MTV2_EXOME</name>
<dbReference type="AlphaFoldDB" id="A0A438MTV2"/>
<protein>
    <submittedName>
        <fullName evidence="4">Uncharacterized protein</fullName>
    </submittedName>
</protein>
<feature type="region of interest" description="Disordered" evidence="3">
    <location>
        <begin position="315"/>
        <end position="344"/>
    </location>
</feature>
<dbReference type="InterPro" id="IPR001680">
    <property type="entry name" value="WD40_rpt"/>
</dbReference>
<dbReference type="SMART" id="SM00320">
    <property type="entry name" value="WD40"/>
    <property type="match status" value="4"/>
</dbReference>
<dbReference type="Proteomes" id="UP000288859">
    <property type="component" value="Unassembled WGS sequence"/>
</dbReference>
<gene>
    <name evidence="4" type="ORF">B0A52_08332</name>
</gene>
<dbReference type="Pfam" id="PF00400">
    <property type="entry name" value="WD40"/>
    <property type="match status" value="1"/>
</dbReference>
<accession>A0A438MTV2</accession>
<evidence type="ECO:0000256" key="3">
    <source>
        <dbReference type="SAM" id="MobiDB-lite"/>
    </source>
</evidence>
<evidence type="ECO:0000256" key="2">
    <source>
        <dbReference type="ARBA" id="ARBA00022737"/>
    </source>
</evidence>
<dbReference type="SUPFAM" id="SSF50978">
    <property type="entry name" value="WD40 repeat-like"/>
    <property type="match status" value="1"/>
</dbReference>
<dbReference type="PANTHER" id="PTHR22889:SF0">
    <property type="entry name" value="WD REPEAT-CONTAINING PROTEIN 89"/>
    <property type="match status" value="1"/>
</dbReference>
<dbReference type="VEuPathDB" id="FungiDB:PV10_00696"/>
<dbReference type="OrthoDB" id="25131at2759"/>
<dbReference type="Gene3D" id="2.130.10.10">
    <property type="entry name" value="YVTN repeat-like/Quinoprotein amine dehydrogenase"/>
    <property type="match status" value="1"/>
</dbReference>
<sequence length="344" mass="36940">MSLSYRQVAGCCPPAASDVYIFTILPTVDCGIVAITSNDHLYLLDSTTLQTSHAVTPKNLPKNLTSLVVADDGCSAICGGADGLVSIFDVRTRAQIGQFQTGKPINVLACRGNDLAVGSETVVSVWDRRQSKSRWQNTENNDEITALDFHPLHNNILLSGGDDGLVSIFDTLVIEEEDSLLQAVNHGPIHKAGFLGSDDLYALSSDQNLALHSLTLDDSDLDKPASDQFGDLRPKVPCEYVIDVFPSGPDYVTACGSHSHSQVDLVKVRRGVGLDLTQRVVLHGAHGGEIVRSIYVDEQTGVVFTAGEDGQVAAFRPSEGDASSSTPSKTSKSKKHSEGRYRPY</sequence>
<organism evidence="4 5">
    <name type="scientific">Exophiala mesophila</name>
    <name type="common">Black yeast-like fungus</name>
    <dbReference type="NCBI Taxonomy" id="212818"/>
    <lineage>
        <taxon>Eukaryota</taxon>
        <taxon>Fungi</taxon>
        <taxon>Dikarya</taxon>
        <taxon>Ascomycota</taxon>
        <taxon>Pezizomycotina</taxon>
        <taxon>Eurotiomycetes</taxon>
        <taxon>Chaetothyriomycetidae</taxon>
        <taxon>Chaetothyriales</taxon>
        <taxon>Herpotrichiellaceae</taxon>
        <taxon>Exophiala</taxon>
    </lineage>
</organism>
<dbReference type="PANTHER" id="PTHR22889">
    <property type="entry name" value="WD REPEAT-CONTAINING PROTEIN 89"/>
    <property type="match status" value="1"/>
</dbReference>
<evidence type="ECO:0000313" key="5">
    <source>
        <dbReference type="Proteomes" id="UP000288859"/>
    </source>
</evidence>
<comment type="caution">
    <text evidence="4">The sequence shown here is derived from an EMBL/GenBank/DDBJ whole genome shotgun (WGS) entry which is preliminary data.</text>
</comment>
<dbReference type="InterPro" id="IPR015943">
    <property type="entry name" value="WD40/YVTN_repeat-like_dom_sf"/>
</dbReference>
<dbReference type="InterPro" id="IPR036322">
    <property type="entry name" value="WD40_repeat_dom_sf"/>
</dbReference>
<dbReference type="EMBL" id="NAJM01000052">
    <property type="protein sequence ID" value="RVX67089.1"/>
    <property type="molecule type" value="Genomic_DNA"/>
</dbReference>
<reference evidence="4 5" key="1">
    <citation type="submission" date="2017-03" db="EMBL/GenBank/DDBJ databases">
        <title>Genomes of endolithic fungi from Antarctica.</title>
        <authorList>
            <person name="Coleine C."/>
            <person name="Masonjones S."/>
            <person name="Stajich J.E."/>
        </authorList>
    </citation>
    <scope>NUCLEOTIDE SEQUENCE [LARGE SCALE GENOMIC DNA]</scope>
    <source>
        <strain evidence="4 5">CCFEE 6314</strain>
    </source>
</reference>
<keyword evidence="2" id="KW-0677">Repeat</keyword>
<evidence type="ECO:0000256" key="1">
    <source>
        <dbReference type="ARBA" id="ARBA00022574"/>
    </source>
</evidence>
<dbReference type="InterPro" id="IPR039328">
    <property type="entry name" value="WDR89"/>
</dbReference>
<evidence type="ECO:0000313" key="4">
    <source>
        <dbReference type="EMBL" id="RVX67089.1"/>
    </source>
</evidence>
<keyword evidence="1" id="KW-0853">WD repeat</keyword>